<evidence type="ECO:0000313" key="1">
    <source>
        <dbReference type="EMBL" id="KPM36563.1"/>
    </source>
</evidence>
<dbReference type="Proteomes" id="UP000050424">
    <property type="component" value="Unassembled WGS sequence"/>
</dbReference>
<dbReference type="AlphaFoldDB" id="A0A0P7B7T5"/>
<protein>
    <submittedName>
        <fullName evidence="1">Uncharacterized protein</fullName>
    </submittedName>
</protein>
<gene>
    <name evidence="1" type="ORF">AK830_g9981</name>
</gene>
<reference evidence="1 2" key="1">
    <citation type="submission" date="2015-09" db="EMBL/GenBank/DDBJ databases">
        <title>Draft genome of a European isolate of the apple canker pathogen Neonectria ditissima.</title>
        <authorList>
            <person name="Gomez-Cortecero A."/>
            <person name="Harrison R.J."/>
            <person name="Armitage A.D."/>
        </authorList>
    </citation>
    <scope>NUCLEOTIDE SEQUENCE [LARGE SCALE GENOMIC DNA]</scope>
    <source>
        <strain evidence="1 2">R09/05</strain>
    </source>
</reference>
<organism evidence="1 2">
    <name type="scientific">Neonectria ditissima</name>
    <dbReference type="NCBI Taxonomy" id="78410"/>
    <lineage>
        <taxon>Eukaryota</taxon>
        <taxon>Fungi</taxon>
        <taxon>Dikarya</taxon>
        <taxon>Ascomycota</taxon>
        <taxon>Pezizomycotina</taxon>
        <taxon>Sordariomycetes</taxon>
        <taxon>Hypocreomycetidae</taxon>
        <taxon>Hypocreales</taxon>
        <taxon>Nectriaceae</taxon>
        <taxon>Neonectria</taxon>
    </lineage>
</organism>
<keyword evidence="2" id="KW-1185">Reference proteome</keyword>
<comment type="caution">
    <text evidence="1">The sequence shown here is derived from an EMBL/GenBank/DDBJ whole genome shotgun (WGS) entry which is preliminary data.</text>
</comment>
<evidence type="ECO:0000313" key="2">
    <source>
        <dbReference type="Proteomes" id="UP000050424"/>
    </source>
</evidence>
<name>A0A0P7B7T5_9HYPO</name>
<accession>A0A0P7B7T5</accession>
<proteinExistence type="predicted"/>
<dbReference type="EMBL" id="LKCW01000198">
    <property type="protein sequence ID" value="KPM36563.1"/>
    <property type="molecule type" value="Genomic_DNA"/>
</dbReference>
<sequence>MPTTTPLGGIMVESTVSITINRAQDPKSMEKMEWTLNNNEAPAFLNLDEYQETRRSLFEQC</sequence>